<dbReference type="Proteomes" id="UP000325780">
    <property type="component" value="Unassembled WGS sequence"/>
</dbReference>
<accession>A0A5N6U024</accession>
<feature type="chain" id="PRO_5024864748" evidence="1">
    <location>
        <begin position="24"/>
        <end position="191"/>
    </location>
</feature>
<evidence type="ECO:0000256" key="1">
    <source>
        <dbReference type="SAM" id="SignalP"/>
    </source>
</evidence>
<evidence type="ECO:0000313" key="2">
    <source>
        <dbReference type="EMBL" id="KAE8151601.1"/>
    </source>
</evidence>
<name>A0A5N6U024_ASPAV</name>
<protein>
    <submittedName>
        <fullName evidence="2">Uncharacterized protein</fullName>
    </submittedName>
</protein>
<dbReference type="EMBL" id="ML742068">
    <property type="protein sequence ID" value="KAE8151601.1"/>
    <property type="molecule type" value="Genomic_DNA"/>
</dbReference>
<feature type="signal peptide" evidence="1">
    <location>
        <begin position="1"/>
        <end position="23"/>
    </location>
</feature>
<gene>
    <name evidence="2" type="ORF">BDV25DRAFT_138730</name>
</gene>
<sequence length="191" mass="20976">MKFSLSSTVVAAATLCSVANAAAFPSIPETCLEIPQVLGQKPMKLMQYFHTQVCEKANCTATINQHNQYLHNNVYPHLIQDINTKLGVSSSEQALFNQTNTQVVAAVQKSCASEGNKPLCNDVQGLFQYGACAFKASQPILEQHMKQISGSVKLTEEKCQKIKQLDSDQTAWSKTLPGYVDQFAAQCEKEN</sequence>
<dbReference type="OrthoDB" id="4301468at2759"/>
<reference evidence="2 3" key="1">
    <citation type="submission" date="2019-04" db="EMBL/GenBank/DDBJ databases">
        <title>Friends and foes A comparative genomics study of 23 Aspergillus species from section Flavi.</title>
        <authorList>
            <consortium name="DOE Joint Genome Institute"/>
            <person name="Kjaerbolling I."/>
            <person name="Vesth T."/>
            <person name="Frisvad J.C."/>
            <person name="Nybo J.L."/>
            <person name="Theobald S."/>
            <person name="Kildgaard S."/>
            <person name="Isbrandt T."/>
            <person name="Kuo A."/>
            <person name="Sato A."/>
            <person name="Lyhne E.K."/>
            <person name="Kogle M.E."/>
            <person name="Wiebenga A."/>
            <person name="Kun R.S."/>
            <person name="Lubbers R.J."/>
            <person name="Makela M.R."/>
            <person name="Barry K."/>
            <person name="Chovatia M."/>
            <person name="Clum A."/>
            <person name="Daum C."/>
            <person name="Haridas S."/>
            <person name="He G."/>
            <person name="LaButti K."/>
            <person name="Lipzen A."/>
            <person name="Mondo S."/>
            <person name="Riley R."/>
            <person name="Salamov A."/>
            <person name="Simmons B.A."/>
            <person name="Magnuson J.K."/>
            <person name="Henrissat B."/>
            <person name="Mortensen U.H."/>
            <person name="Larsen T.O."/>
            <person name="Devries R.P."/>
            <person name="Grigoriev I.V."/>
            <person name="Machida M."/>
            <person name="Baker S.E."/>
            <person name="Andersen M.R."/>
        </authorList>
    </citation>
    <scope>NUCLEOTIDE SEQUENCE [LARGE SCALE GENOMIC DNA]</scope>
    <source>
        <strain evidence="2 3">IBT 18842</strain>
    </source>
</reference>
<dbReference type="AlphaFoldDB" id="A0A5N6U024"/>
<organism evidence="2 3">
    <name type="scientific">Aspergillus avenaceus</name>
    <dbReference type="NCBI Taxonomy" id="36643"/>
    <lineage>
        <taxon>Eukaryota</taxon>
        <taxon>Fungi</taxon>
        <taxon>Dikarya</taxon>
        <taxon>Ascomycota</taxon>
        <taxon>Pezizomycotina</taxon>
        <taxon>Eurotiomycetes</taxon>
        <taxon>Eurotiomycetidae</taxon>
        <taxon>Eurotiales</taxon>
        <taxon>Aspergillaceae</taxon>
        <taxon>Aspergillus</taxon>
        <taxon>Aspergillus subgen. Circumdati</taxon>
    </lineage>
</organism>
<proteinExistence type="predicted"/>
<keyword evidence="1" id="KW-0732">Signal</keyword>
<evidence type="ECO:0000313" key="3">
    <source>
        <dbReference type="Proteomes" id="UP000325780"/>
    </source>
</evidence>
<keyword evidence="3" id="KW-1185">Reference proteome</keyword>